<evidence type="ECO:0000259" key="7">
    <source>
        <dbReference type="PROSITE" id="PS51918"/>
    </source>
</evidence>
<dbReference type="PANTHER" id="PTHR11135">
    <property type="entry name" value="HISTONE ACETYLTRANSFERASE-RELATED"/>
    <property type="match status" value="1"/>
</dbReference>
<reference evidence="8 9" key="1">
    <citation type="submission" date="2016-10" db="EMBL/GenBank/DDBJ databases">
        <authorList>
            <person name="de Groot N.N."/>
        </authorList>
    </citation>
    <scope>NUCLEOTIDE SEQUENCE [LARGE SCALE GENOMIC DNA]</scope>
    <source>
        <strain evidence="8 9">Calf135</strain>
    </source>
</reference>
<keyword evidence="3" id="KW-0949">S-adenosyl-L-methionine</keyword>
<dbReference type="InterPro" id="IPR058240">
    <property type="entry name" value="rSAM_sf"/>
</dbReference>
<dbReference type="STRING" id="215200.SAMN05216454_101105"/>
<evidence type="ECO:0000313" key="8">
    <source>
        <dbReference type="EMBL" id="SEN18328.1"/>
    </source>
</evidence>
<evidence type="ECO:0000256" key="3">
    <source>
        <dbReference type="ARBA" id="ARBA00022691"/>
    </source>
</evidence>
<sequence length="355" mass="40672">MKKKIIPIFVPHQGCPHDCIFCNQKKITGVSTDMTGEKARNIIEDSLKTIDRDAEVEIAFFGGSFTAIDKDKQIELLSVAKEYKDRGLVKDIRMSTRPDCIDEEELELIKTYGATIIELGVQSMDEKVLMESLRGHERDVVYKSSKLIKDFGFRLGLQMMIGLPTDSEDKCIYTAREFIKIKPDFVRIYPTLVIKDTGLENAYNEGYYKAFTLEESIDIVKKLIVLYEINEIGIIRVGLQATDDIQLGIDVITGPYHPAFRELVKSRMIRDYLESILPKDFKTLVIYTSNENISTVVGNKRSNRIFINKSYNAKFKTKVDESLKDSIKIEVDDKVIKIITFKEMILELEKIYGLC</sequence>
<dbReference type="RefSeq" id="WP_091973103.1">
    <property type="nucleotide sequence ID" value="NZ_FODF01000001.1"/>
</dbReference>
<dbReference type="SMART" id="SM00729">
    <property type="entry name" value="Elp3"/>
    <property type="match status" value="1"/>
</dbReference>
<dbReference type="Pfam" id="PF16199">
    <property type="entry name" value="Radical_SAM_C"/>
    <property type="match status" value="1"/>
</dbReference>
<dbReference type="CDD" id="cd01335">
    <property type="entry name" value="Radical_SAM"/>
    <property type="match status" value="1"/>
</dbReference>
<evidence type="ECO:0000256" key="5">
    <source>
        <dbReference type="ARBA" id="ARBA00023004"/>
    </source>
</evidence>
<dbReference type="InterPro" id="IPR023404">
    <property type="entry name" value="rSAM_horseshoe"/>
</dbReference>
<dbReference type="InterPro" id="IPR039661">
    <property type="entry name" value="ELP3"/>
</dbReference>
<keyword evidence="5" id="KW-0408">Iron</keyword>
<dbReference type="Pfam" id="PF04055">
    <property type="entry name" value="Radical_SAM"/>
    <property type="match status" value="1"/>
</dbReference>
<dbReference type="InterPro" id="IPR006638">
    <property type="entry name" value="Elp3/MiaA/NifB-like_rSAM"/>
</dbReference>
<keyword evidence="4" id="KW-0479">Metal-binding</keyword>
<dbReference type="OrthoDB" id="9815044at2"/>
<dbReference type="Gene3D" id="3.80.30.20">
    <property type="entry name" value="tm_1862 like domain"/>
    <property type="match status" value="1"/>
</dbReference>
<feature type="domain" description="Radical SAM core" evidence="7">
    <location>
        <begin position="1"/>
        <end position="230"/>
    </location>
</feature>
<dbReference type="Proteomes" id="UP000199512">
    <property type="component" value="Unassembled WGS sequence"/>
</dbReference>
<dbReference type="SFLD" id="SFLDG01086">
    <property type="entry name" value="elongater_protein-like"/>
    <property type="match status" value="1"/>
</dbReference>
<protein>
    <submittedName>
        <fullName evidence="8">Radical SAM superfamily protein</fullName>
    </submittedName>
</protein>
<evidence type="ECO:0000313" key="9">
    <source>
        <dbReference type="Proteomes" id="UP000199512"/>
    </source>
</evidence>
<evidence type="ECO:0000256" key="2">
    <source>
        <dbReference type="ARBA" id="ARBA00022485"/>
    </source>
</evidence>
<dbReference type="AlphaFoldDB" id="A0A1H8EHT2"/>
<dbReference type="SUPFAM" id="SSF102114">
    <property type="entry name" value="Radical SAM enzymes"/>
    <property type="match status" value="1"/>
</dbReference>
<dbReference type="InterPro" id="IPR007197">
    <property type="entry name" value="rSAM"/>
</dbReference>
<dbReference type="GO" id="GO:0046872">
    <property type="term" value="F:metal ion binding"/>
    <property type="evidence" value="ECO:0007669"/>
    <property type="project" value="UniProtKB-KW"/>
</dbReference>
<dbReference type="InterPro" id="IPR032432">
    <property type="entry name" value="Radical_SAM_C"/>
</dbReference>
<dbReference type="GO" id="GO:0051539">
    <property type="term" value="F:4 iron, 4 sulfur cluster binding"/>
    <property type="evidence" value="ECO:0007669"/>
    <property type="project" value="UniProtKB-KW"/>
</dbReference>
<keyword evidence="2" id="KW-0004">4Fe-4S</keyword>
<comment type="cofactor">
    <cofactor evidence="1">
        <name>[4Fe-4S] cluster</name>
        <dbReference type="ChEBI" id="CHEBI:49883"/>
    </cofactor>
</comment>
<dbReference type="EMBL" id="FODF01000001">
    <property type="protein sequence ID" value="SEN18328.1"/>
    <property type="molecule type" value="Genomic_DNA"/>
</dbReference>
<accession>A0A1H8EHT2</accession>
<dbReference type="GO" id="GO:0003824">
    <property type="term" value="F:catalytic activity"/>
    <property type="evidence" value="ECO:0007669"/>
    <property type="project" value="InterPro"/>
</dbReference>
<evidence type="ECO:0000256" key="4">
    <source>
        <dbReference type="ARBA" id="ARBA00022723"/>
    </source>
</evidence>
<evidence type="ECO:0000256" key="6">
    <source>
        <dbReference type="ARBA" id="ARBA00023014"/>
    </source>
</evidence>
<name>A0A1H8EHT2_9FIRM</name>
<proteinExistence type="predicted"/>
<dbReference type="SFLD" id="SFLDS00029">
    <property type="entry name" value="Radical_SAM"/>
    <property type="match status" value="1"/>
</dbReference>
<dbReference type="SFLD" id="SFLDG01082">
    <property type="entry name" value="B12-binding_domain_containing"/>
    <property type="match status" value="1"/>
</dbReference>
<dbReference type="GO" id="GO:0005737">
    <property type="term" value="C:cytoplasm"/>
    <property type="evidence" value="ECO:0007669"/>
    <property type="project" value="TreeGrafter"/>
</dbReference>
<dbReference type="GO" id="GO:0002926">
    <property type="term" value="P:tRNA wobble base 5-methoxycarbonylmethyl-2-thiouridinylation"/>
    <property type="evidence" value="ECO:0007669"/>
    <property type="project" value="TreeGrafter"/>
</dbReference>
<dbReference type="PROSITE" id="PS51918">
    <property type="entry name" value="RADICAL_SAM"/>
    <property type="match status" value="1"/>
</dbReference>
<dbReference type="PANTHER" id="PTHR11135:SF0">
    <property type="entry name" value="ELONGATOR COMPLEX PROTEIN 3"/>
    <property type="match status" value="1"/>
</dbReference>
<organism evidence="8 9">
    <name type="scientific">Peptostreptococcus russellii</name>
    <dbReference type="NCBI Taxonomy" id="215200"/>
    <lineage>
        <taxon>Bacteria</taxon>
        <taxon>Bacillati</taxon>
        <taxon>Bacillota</taxon>
        <taxon>Clostridia</taxon>
        <taxon>Peptostreptococcales</taxon>
        <taxon>Peptostreptococcaceae</taxon>
        <taxon>Peptostreptococcus</taxon>
    </lineage>
</organism>
<evidence type="ECO:0000256" key="1">
    <source>
        <dbReference type="ARBA" id="ARBA00001966"/>
    </source>
</evidence>
<keyword evidence="6" id="KW-0411">Iron-sulfur</keyword>
<gene>
    <name evidence="8" type="ORF">SAMN05216454_101105</name>
</gene>
<keyword evidence="9" id="KW-1185">Reference proteome</keyword>